<dbReference type="eggNOG" id="COG0589">
    <property type="taxonomic scope" value="Bacteria"/>
</dbReference>
<feature type="domain" description="UspA" evidence="2">
    <location>
        <begin position="160"/>
        <end position="280"/>
    </location>
</feature>
<reference evidence="3 4" key="1">
    <citation type="journal article" date="2007" name="J. Bacteriol.">
        <title>Whole-genome analysis of the methyl tert-butyl ether-degrading beta-proteobacterium Methylibium petroleiphilum PM1.</title>
        <authorList>
            <person name="Kane S.R."/>
            <person name="Chakicherla A.Y."/>
            <person name="Chain P.S.G."/>
            <person name="Schmidt R."/>
            <person name="Shin M.W."/>
            <person name="Legler T.C."/>
            <person name="Scow K.M."/>
            <person name="Larimer F.W."/>
            <person name="Lucas S.M."/>
            <person name="Richardson P.M."/>
            <person name="Hristova K.R."/>
        </authorList>
    </citation>
    <scope>NUCLEOTIDE SEQUENCE [LARGE SCALE GENOMIC DNA]</scope>
    <source>
        <strain evidence="4">ATCC BAA-1232 / LMG 22953 / PM1</strain>
    </source>
</reference>
<dbReference type="InterPro" id="IPR006016">
    <property type="entry name" value="UspA"/>
</dbReference>
<dbReference type="InterPro" id="IPR006015">
    <property type="entry name" value="Universal_stress_UspA"/>
</dbReference>
<dbReference type="EMBL" id="CP000555">
    <property type="protein sequence ID" value="ABM92979.1"/>
    <property type="molecule type" value="Genomic_DNA"/>
</dbReference>
<dbReference type="SUPFAM" id="SSF52402">
    <property type="entry name" value="Adenine nucleotide alpha hydrolases-like"/>
    <property type="match status" value="2"/>
</dbReference>
<evidence type="ECO:0000313" key="3">
    <source>
        <dbReference type="EMBL" id="ABM92979.1"/>
    </source>
</evidence>
<evidence type="ECO:0000259" key="2">
    <source>
        <dbReference type="Pfam" id="PF00582"/>
    </source>
</evidence>
<accession>A2SBP0</accession>
<keyword evidence="4" id="KW-1185">Reference proteome</keyword>
<dbReference type="Proteomes" id="UP000000366">
    <property type="component" value="Chromosome"/>
</dbReference>
<dbReference type="AlphaFoldDB" id="A2SBP0"/>
<gene>
    <name evidence="3" type="ordered locus">Mpe_A0017</name>
</gene>
<sequence>MSNDLTSILVHLDDDADGCARRLHTAQRLAAAQGARLDTLYAVTPSVLQNPYAFTVETGAASLLIGAEAAQRERARNVFEQARTRAGGLPEVSWHEARGEPVGAFVRRGWASDLLVLGQHDPDAAPSGAPPDFATSVLVDSGKPALVLPYVDTGAAVGDTVLVAWKPTRESARAVTAALPLLRRARQVHLIAWDEAEDSDTRTPLEIEAFLQHHDITATLHRGVRPSAGLGEMLLSQAADLQADLLVMGCYGHGRAREWVLGGVTRTVLRSMTLPVLMVH</sequence>
<dbReference type="KEGG" id="mpt:Mpe_A0017"/>
<dbReference type="Pfam" id="PF00582">
    <property type="entry name" value="Usp"/>
    <property type="match status" value="2"/>
</dbReference>
<comment type="similarity">
    <text evidence="1">Belongs to the universal stress protein A family.</text>
</comment>
<dbReference type="CDD" id="cd00293">
    <property type="entry name" value="USP-like"/>
    <property type="match status" value="1"/>
</dbReference>
<dbReference type="PANTHER" id="PTHR46268">
    <property type="entry name" value="STRESS RESPONSE PROTEIN NHAX"/>
    <property type="match status" value="1"/>
</dbReference>
<protein>
    <recommendedName>
        <fullName evidence="2">UspA domain-containing protein</fullName>
    </recommendedName>
</protein>
<organism evidence="3 4">
    <name type="scientific">Methylibium petroleiphilum (strain ATCC BAA-1232 / LMG 22953 / PM1)</name>
    <dbReference type="NCBI Taxonomy" id="420662"/>
    <lineage>
        <taxon>Bacteria</taxon>
        <taxon>Pseudomonadati</taxon>
        <taxon>Pseudomonadota</taxon>
        <taxon>Betaproteobacteria</taxon>
        <taxon>Burkholderiales</taxon>
        <taxon>Sphaerotilaceae</taxon>
        <taxon>Methylibium</taxon>
    </lineage>
</organism>
<feature type="domain" description="UspA" evidence="2">
    <location>
        <begin position="8"/>
        <end position="121"/>
    </location>
</feature>
<evidence type="ECO:0000313" key="4">
    <source>
        <dbReference type="Proteomes" id="UP000000366"/>
    </source>
</evidence>
<dbReference type="STRING" id="420662.Mpe_A0017"/>
<proteinExistence type="inferred from homology"/>
<evidence type="ECO:0000256" key="1">
    <source>
        <dbReference type="ARBA" id="ARBA00008791"/>
    </source>
</evidence>
<dbReference type="PRINTS" id="PR01438">
    <property type="entry name" value="UNVRSLSTRESS"/>
</dbReference>
<name>A2SBP0_METPP</name>
<dbReference type="Gene3D" id="3.40.50.12370">
    <property type="match status" value="1"/>
</dbReference>
<dbReference type="HOGENOM" id="CLU_049301_5_2_4"/>
<dbReference type="RefSeq" id="WP_011827618.1">
    <property type="nucleotide sequence ID" value="NC_008825.1"/>
</dbReference>
<dbReference type="PANTHER" id="PTHR46268:SF15">
    <property type="entry name" value="UNIVERSAL STRESS PROTEIN HP_0031"/>
    <property type="match status" value="1"/>
</dbReference>